<name>A0AAD8Q2R0_9PEZI</name>
<dbReference type="Proteomes" id="UP001230504">
    <property type="component" value="Unassembled WGS sequence"/>
</dbReference>
<keyword evidence="2" id="KW-1185">Reference proteome</keyword>
<evidence type="ECO:0000313" key="1">
    <source>
        <dbReference type="EMBL" id="KAK1594385.1"/>
    </source>
</evidence>
<dbReference type="AlphaFoldDB" id="A0AAD8Q2R0"/>
<protein>
    <submittedName>
        <fullName evidence="1">Uncharacterized protein</fullName>
    </submittedName>
</protein>
<dbReference type="RefSeq" id="XP_060415568.1">
    <property type="nucleotide sequence ID" value="XM_060551096.1"/>
</dbReference>
<gene>
    <name evidence="1" type="ORF">LY79DRAFT_155236</name>
</gene>
<proteinExistence type="predicted"/>
<accession>A0AAD8Q2R0</accession>
<dbReference type="GeneID" id="85435336"/>
<organism evidence="1 2">
    <name type="scientific">Colletotrichum navitas</name>
    <dbReference type="NCBI Taxonomy" id="681940"/>
    <lineage>
        <taxon>Eukaryota</taxon>
        <taxon>Fungi</taxon>
        <taxon>Dikarya</taxon>
        <taxon>Ascomycota</taxon>
        <taxon>Pezizomycotina</taxon>
        <taxon>Sordariomycetes</taxon>
        <taxon>Hypocreomycetidae</taxon>
        <taxon>Glomerellales</taxon>
        <taxon>Glomerellaceae</taxon>
        <taxon>Colletotrichum</taxon>
        <taxon>Colletotrichum graminicola species complex</taxon>
    </lineage>
</organism>
<dbReference type="EMBL" id="JAHLJV010000020">
    <property type="protein sequence ID" value="KAK1594385.1"/>
    <property type="molecule type" value="Genomic_DNA"/>
</dbReference>
<sequence>MWSSPFGACPPVGDRISGLTSTFQRDGCLVYSFLFSPLPHEGDYCSGGTPPDKSTIVGILSEAERTEIEADLCAVLLCRACSHIPDRCFVLQQTQTPRPVPEPKKGVRVPTAHYAVHHPTPSEQVCVCMCPWCIPGAGADPHKVQCSWQHRALPCPTLFRSGTQPLSMSYV</sequence>
<comment type="caution">
    <text evidence="1">The sequence shown here is derived from an EMBL/GenBank/DDBJ whole genome shotgun (WGS) entry which is preliminary data.</text>
</comment>
<evidence type="ECO:0000313" key="2">
    <source>
        <dbReference type="Proteomes" id="UP001230504"/>
    </source>
</evidence>
<reference evidence="1" key="1">
    <citation type="submission" date="2021-06" db="EMBL/GenBank/DDBJ databases">
        <title>Comparative genomics, transcriptomics and evolutionary studies reveal genomic signatures of adaptation to plant cell wall in hemibiotrophic fungi.</title>
        <authorList>
            <consortium name="DOE Joint Genome Institute"/>
            <person name="Baroncelli R."/>
            <person name="Diaz J.F."/>
            <person name="Benocci T."/>
            <person name="Peng M."/>
            <person name="Battaglia E."/>
            <person name="Haridas S."/>
            <person name="Andreopoulos W."/>
            <person name="Labutti K."/>
            <person name="Pangilinan J."/>
            <person name="Floch G.L."/>
            <person name="Makela M.R."/>
            <person name="Henrissat B."/>
            <person name="Grigoriev I.V."/>
            <person name="Crouch J.A."/>
            <person name="De Vries R.P."/>
            <person name="Sukno S.A."/>
            <person name="Thon M.R."/>
        </authorList>
    </citation>
    <scope>NUCLEOTIDE SEQUENCE</scope>
    <source>
        <strain evidence="1">CBS 125086</strain>
    </source>
</reference>